<dbReference type="Proteomes" id="UP000561326">
    <property type="component" value="Unassembled WGS sequence"/>
</dbReference>
<evidence type="ECO:0000313" key="2">
    <source>
        <dbReference type="EMBL" id="NMF01151.1"/>
    </source>
</evidence>
<name>A0A848D5Y3_ANEAE</name>
<feature type="domain" description="IrrE N-terminal-like" evidence="1">
    <location>
        <begin position="53"/>
        <end position="148"/>
    </location>
</feature>
<dbReference type="AlphaFoldDB" id="A0A848D5Y3"/>
<evidence type="ECO:0000259" key="1">
    <source>
        <dbReference type="Pfam" id="PF06114"/>
    </source>
</evidence>
<reference evidence="2 3" key="1">
    <citation type="submission" date="2020-04" db="EMBL/GenBank/DDBJ databases">
        <authorList>
            <person name="Hitch T.C.A."/>
            <person name="Wylensek D."/>
            <person name="Clavel T."/>
        </authorList>
    </citation>
    <scope>NUCLEOTIDE SEQUENCE [LARGE SCALE GENOMIC DNA]</scope>
    <source>
        <strain evidence="2 3">WB01_D5_05</strain>
    </source>
</reference>
<sequence length="174" mass="21307">MLDYYKPDRVERWIEELYIENGIWHPQDLSMENMVCTFSVCVERWESPSKSLWSNEKRLILLEQHLKGFALKKAFFHELGHILQHEGDQMTMPDTYKAFMELDTLRFMKVAMMPFFMLKELEPHEWEYPRYLAHIFNVSYEYAAARLTYIRRRIEAHYLAEQEQTYRKKQFVFC</sequence>
<protein>
    <submittedName>
        <fullName evidence="2">ImmA/IrrE family metallo-endopeptidase</fullName>
    </submittedName>
</protein>
<comment type="caution">
    <text evidence="2">The sequence shown here is derived from an EMBL/GenBank/DDBJ whole genome shotgun (WGS) entry which is preliminary data.</text>
</comment>
<dbReference type="InterPro" id="IPR010359">
    <property type="entry name" value="IrrE_HExxH"/>
</dbReference>
<accession>A0A848D5Y3</accession>
<dbReference type="RefSeq" id="WP_168976588.1">
    <property type="nucleotide sequence ID" value="NZ_JABAGO010000068.1"/>
</dbReference>
<dbReference type="EMBL" id="JABAGO010000068">
    <property type="protein sequence ID" value="NMF01151.1"/>
    <property type="molecule type" value="Genomic_DNA"/>
</dbReference>
<dbReference type="Pfam" id="PF06114">
    <property type="entry name" value="Peptidase_M78"/>
    <property type="match status" value="1"/>
</dbReference>
<organism evidence="2 3">
    <name type="scientific">Aneurinibacillus aneurinilyticus</name>
    <name type="common">Bacillus aneurinolyticus</name>
    <dbReference type="NCBI Taxonomy" id="1391"/>
    <lineage>
        <taxon>Bacteria</taxon>
        <taxon>Bacillati</taxon>
        <taxon>Bacillota</taxon>
        <taxon>Bacilli</taxon>
        <taxon>Bacillales</taxon>
        <taxon>Paenibacillaceae</taxon>
        <taxon>Aneurinibacillus group</taxon>
        <taxon>Aneurinibacillus</taxon>
    </lineage>
</organism>
<gene>
    <name evidence="2" type="ORF">HF838_23410</name>
</gene>
<proteinExistence type="predicted"/>
<evidence type="ECO:0000313" key="3">
    <source>
        <dbReference type="Proteomes" id="UP000561326"/>
    </source>
</evidence>